<dbReference type="SUPFAM" id="SSF52540">
    <property type="entry name" value="P-loop containing nucleoside triphosphate hydrolases"/>
    <property type="match status" value="1"/>
</dbReference>
<dbReference type="PROSITE" id="PS50893">
    <property type="entry name" value="ABC_TRANSPORTER_2"/>
    <property type="match status" value="1"/>
</dbReference>
<gene>
    <name evidence="12" type="ORF">DXT99_05505</name>
</gene>
<dbReference type="Proteomes" id="UP000256708">
    <property type="component" value="Unassembled WGS sequence"/>
</dbReference>
<evidence type="ECO:0000256" key="1">
    <source>
        <dbReference type="ARBA" id="ARBA00004651"/>
    </source>
</evidence>
<organism evidence="12 13">
    <name type="scientific">Pontibacter diazotrophicus</name>
    <dbReference type="NCBI Taxonomy" id="1400979"/>
    <lineage>
        <taxon>Bacteria</taxon>
        <taxon>Pseudomonadati</taxon>
        <taxon>Bacteroidota</taxon>
        <taxon>Cytophagia</taxon>
        <taxon>Cytophagales</taxon>
        <taxon>Hymenobacteraceae</taxon>
        <taxon>Pontibacter</taxon>
    </lineage>
</organism>
<dbReference type="Gene3D" id="1.20.1560.10">
    <property type="entry name" value="ABC transporter type 1, transmembrane domain"/>
    <property type="match status" value="1"/>
</dbReference>
<dbReference type="InterPro" id="IPR011527">
    <property type="entry name" value="ABC1_TM_dom"/>
</dbReference>
<keyword evidence="4 9" id="KW-0812">Transmembrane</keyword>
<dbReference type="InterPro" id="IPR017871">
    <property type="entry name" value="ABC_transporter-like_CS"/>
</dbReference>
<dbReference type="InterPro" id="IPR003439">
    <property type="entry name" value="ABC_transporter-like_ATP-bd"/>
</dbReference>
<evidence type="ECO:0000256" key="3">
    <source>
        <dbReference type="ARBA" id="ARBA00022475"/>
    </source>
</evidence>
<dbReference type="PANTHER" id="PTHR24221:SF654">
    <property type="entry name" value="ATP-BINDING CASSETTE SUB-FAMILY B MEMBER 6"/>
    <property type="match status" value="1"/>
</dbReference>
<dbReference type="GO" id="GO:0005886">
    <property type="term" value="C:plasma membrane"/>
    <property type="evidence" value="ECO:0007669"/>
    <property type="project" value="UniProtKB-SubCell"/>
</dbReference>
<feature type="transmembrane region" description="Helical" evidence="9">
    <location>
        <begin position="279"/>
        <end position="309"/>
    </location>
</feature>
<proteinExistence type="predicted"/>
<evidence type="ECO:0000259" key="11">
    <source>
        <dbReference type="PROSITE" id="PS50929"/>
    </source>
</evidence>
<dbReference type="GO" id="GO:0005524">
    <property type="term" value="F:ATP binding"/>
    <property type="evidence" value="ECO:0007669"/>
    <property type="project" value="UniProtKB-KW"/>
</dbReference>
<dbReference type="Gene3D" id="3.40.50.300">
    <property type="entry name" value="P-loop containing nucleotide triphosphate hydrolases"/>
    <property type="match status" value="1"/>
</dbReference>
<feature type="transmembrane region" description="Helical" evidence="9">
    <location>
        <begin position="166"/>
        <end position="183"/>
    </location>
</feature>
<evidence type="ECO:0000259" key="10">
    <source>
        <dbReference type="PROSITE" id="PS50893"/>
    </source>
</evidence>
<comment type="subcellular location">
    <subcellularLocation>
        <location evidence="1">Cell membrane</location>
        <topology evidence="1">Multi-pass membrane protein</topology>
    </subcellularLocation>
</comment>
<evidence type="ECO:0000256" key="6">
    <source>
        <dbReference type="ARBA" id="ARBA00022840"/>
    </source>
</evidence>
<evidence type="ECO:0000256" key="4">
    <source>
        <dbReference type="ARBA" id="ARBA00022692"/>
    </source>
</evidence>
<dbReference type="PROSITE" id="PS00211">
    <property type="entry name" value="ABC_TRANSPORTER_1"/>
    <property type="match status" value="1"/>
</dbReference>
<evidence type="ECO:0000256" key="7">
    <source>
        <dbReference type="ARBA" id="ARBA00022989"/>
    </source>
</evidence>
<dbReference type="Pfam" id="PF00664">
    <property type="entry name" value="ABC_membrane"/>
    <property type="match status" value="1"/>
</dbReference>
<keyword evidence="7 9" id="KW-1133">Transmembrane helix</keyword>
<dbReference type="AlphaFoldDB" id="A0A3D8LFF3"/>
<dbReference type="GO" id="GO:0140359">
    <property type="term" value="F:ABC-type transporter activity"/>
    <property type="evidence" value="ECO:0007669"/>
    <property type="project" value="InterPro"/>
</dbReference>
<dbReference type="GO" id="GO:0016887">
    <property type="term" value="F:ATP hydrolysis activity"/>
    <property type="evidence" value="ECO:0007669"/>
    <property type="project" value="InterPro"/>
</dbReference>
<evidence type="ECO:0000313" key="12">
    <source>
        <dbReference type="EMBL" id="RDV16127.1"/>
    </source>
</evidence>
<keyword evidence="13" id="KW-1185">Reference proteome</keyword>
<dbReference type="EMBL" id="QRGR01000005">
    <property type="protein sequence ID" value="RDV16127.1"/>
    <property type="molecule type" value="Genomic_DNA"/>
</dbReference>
<evidence type="ECO:0000256" key="9">
    <source>
        <dbReference type="SAM" id="Phobius"/>
    </source>
</evidence>
<dbReference type="FunFam" id="3.40.50.300:FF:000299">
    <property type="entry name" value="ABC transporter ATP-binding protein/permease"/>
    <property type="match status" value="1"/>
</dbReference>
<accession>A0A3D8LFF3</accession>
<keyword evidence="6 12" id="KW-0067">ATP-binding</keyword>
<feature type="transmembrane region" description="Helical" evidence="9">
    <location>
        <begin position="71"/>
        <end position="96"/>
    </location>
</feature>
<protein>
    <submittedName>
        <fullName evidence="12">ABC transporter ATP-binding protein</fullName>
    </submittedName>
</protein>
<evidence type="ECO:0000256" key="5">
    <source>
        <dbReference type="ARBA" id="ARBA00022741"/>
    </source>
</evidence>
<dbReference type="InterPro" id="IPR036640">
    <property type="entry name" value="ABC1_TM_sf"/>
</dbReference>
<dbReference type="InterPro" id="IPR003593">
    <property type="entry name" value="AAA+_ATPase"/>
</dbReference>
<comment type="caution">
    <text evidence="12">The sequence shown here is derived from an EMBL/GenBank/DDBJ whole genome shotgun (WGS) entry which is preliminary data.</text>
</comment>
<evidence type="ECO:0000256" key="8">
    <source>
        <dbReference type="ARBA" id="ARBA00023136"/>
    </source>
</evidence>
<dbReference type="GO" id="GO:0034040">
    <property type="term" value="F:ATPase-coupled lipid transmembrane transporter activity"/>
    <property type="evidence" value="ECO:0007669"/>
    <property type="project" value="TreeGrafter"/>
</dbReference>
<evidence type="ECO:0000313" key="13">
    <source>
        <dbReference type="Proteomes" id="UP000256708"/>
    </source>
</evidence>
<name>A0A3D8LFF3_9BACT</name>
<dbReference type="SMART" id="SM00382">
    <property type="entry name" value="AAA"/>
    <property type="match status" value="1"/>
</dbReference>
<sequence>MGKSNNIINKYFENFAYFYNHLGNRIFISFGLSIMVGVLDGFGLAMFLPLLQMVDSRNAEVDSEQMGNLSFLIDGLRSMGFTLNLQTVLLVMLLFFSLKGVMKFLEGLYKVVLQQRFIRQIRFSNINLLSGYRYTEFVNSDSGKIQNTFSGEVDRVNQAYRAYFKTYQYGVMVLVYMCFALMANAQFALFVAIGGVLTNFFFNYFYKKTKQLSKKYTTKTHAFQGLLIQMVANFKYLKASGLISEFGQKLKKSITSIEVIQRRIGTLSAALSAVREPMVILVVVVVILVQVNFLGESLGLIILSLLFFYRALNFLMSVQNYWNSFLGVSGSLDNLSEFTEELAQHQEVPGAKKFEGFHEQIEIRNLNFSYDTMHVLKGISLTIRKNETVALVGESGSGKTTLMNVLSGLLQSDKGTFLIDGKEISSFDVRSYQQRIGYITQEPVIFNDTIFNNITFWDEPTPDNIARFHKALKLASIEDFVNSLPEKENAPLGNNGIMVSGGQKQRLSIARELYKEVDFLFMDEATSALDSETEKSIQENIDQLKGNYTIVIIAHRLSTVKDADRIVYLKHGVVENEGSFDDLKETSNRFKKMVEMNNL</sequence>
<keyword evidence="2" id="KW-0813">Transport</keyword>
<dbReference type="Pfam" id="PF00005">
    <property type="entry name" value="ABC_tran"/>
    <property type="match status" value="1"/>
</dbReference>
<evidence type="ECO:0000256" key="2">
    <source>
        <dbReference type="ARBA" id="ARBA00022448"/>
    </source>
</evidence>
<dbReference type="RefSeq" id="WP_115564537.1">
    <property type="nucleotide sequence ID" value="NZ_QRGR01000005.1"/>
</dbReference>
<dbReference type="PANTHER" id="PTHR24221">
    <property type="entry name" value="ATP-BINDING CASSETTE SUB-FAMILY B"/>
    <property type="match status" value="1"/>
</dbReference>
<keyword evidence="5" id="KW-0547">Nucleotide-binding</keyword>
<feature type="domain" description="ABC transmembrane type-1" evidence="11">
    <location>
        <begin position="69"/>
        <end position="327"/>
    </location>
</feature>
<dbReference type="OrthoDB" id="1522160at2"/>
<dbReference type="InterPro" id="IPR039421">
    <property type="entry name" value="Type_1_exporter"/>
</dbReference>
<feature type="transmembrane region" description="Helical" evidence="9">
    <location>
        <begin position="189"/>
        <end position="206"/>
    </location>
</feature>
<dbReference type="PROSITE" id="PS50929">
    <property type="entry name" value="ABC_TM1F"/>
    <property type="match status" value="1"/>
</dbReference>
<keyword evidence="8 9" id="KW-0472">Membrane</keyword>
<feature type="domain" description="ABC transporter" evidence="10">
    <location>
        <begin position="361"/>
        <end position="596"/>
    </location>
</feature>
<dbReference type="SUPFAM" id="SSF90123">
    <property type="entry name" value="ABC transporter transmembrane region"/>
    <property type="match status" value="1"/>
</dbReference>
<feature type="transmembrane region" description="Helical" evidence="9">
    <location>
        <begin position="26"/>
        <end position="51"/>
    </location>
</feature>
<keyword evidence="3" id="KW-1003">Cell membrane</keyword>
<reference evidence="13" key="1">
    <citation type="submission" date="2018-08" db="EMBL/GenBank/DDBJ databases">
        <authorList>
            <person name="Liu Z.-W."/>
            <person name="Du Z.-J."/>
        </authorList>
    </citation>
    <scope>NUCLEOTIDE SEQUENCE [LARGE SCALE GENOMIC DNA]</scope>
    <source>
        <strain evidence="13">H4X</strain>
    </source>
</reference>
<dbReference type="InterPro" id="IPR027417">
    <property type="entry name" value="P-loop_NTPase"/>
</dbReference>